<keyword evidence="3" id="KW-1185">Reference proteome</keyword>
<evidence type="ECO:0000313" key="3">
    <source>
        <dbReference type="Proteomes" id="UP000184346"/>
    </source>
</evidence>
<organism evidence="2 3">
    <name type="scientific">Modicisalibacter ilicicola DSM 19980</name>
    <dbReference type="NCBI Taxonomy" id="1121942"/>
    <lineage>
        <taxon>Bacteria</taxon>
        <taxon>Pseudomonadati</taxon>
        <taxon>Pseudomonadota</taxon>
        <taxon>Gammaproteobacteria</taxon>
        <taxon>Oceanospirillales</taxon>
        <taxon>Halomonadaceae</taxon>
        <taxon>Modicisalibacter</taxon>
    </lineage>
</organism>
<evidence type="ECO:0000256" key="1">
    <source>
        <dbReference type="SAM" id="SignalP"/>
    </source>
</evidence>
<proteinExistence type="predicted"/>
<protein>
    <submittedName>
        <fullName evidence="2">Uncharacterized protein</fullName>
    </submittedName>
</protein>
<dbReference type="RefSeq" id="WP_072818791.1">
    <property type="nucleotide sequence ID" value="NZ_FQUJ01000002.1"/>
</dbReference>
<dbReference type="OrthoDB" id="9812424at2"/>
<dbReference type="AlphaFoldDB" id="A0A1M4SR39"/>
<dbReference type="EMBL" id="FQUJ01000002">
    <property type="protein sequence ID" value="SHE34659.1"/>
    <property type="molecule type" value="Genomic_DNA"/>
</dbReference>
<dbReference type="Gene3D" id="1.25.40.10">
    <property type="entry name" value="Tetratricopeptide repeat domain"/>
    <property type="match status" value="1"/>
</dbReference>
<reference evidence="2 3" key="1">
    <citation type="submission" date="2016-11" db="EMBL/GenBank/DDBJ databases">
        <authorList>
            <person name="Jaros S."/>
            <person name="Januszkiewicz K."/>
            <person name="Wedrychowicz H."/>
        </authorList>
    </citation>
    <scope>NUCLEOTIDE SEQUENCE [LARGE SCALE GENOMIC DNA]</scope>
    <source>
        <strain evidence="2 3">DSM 19980</strain>
    </source>
</reference>
<feature type="signal peptide" evidence="1">
    <location>
        <begin position="1"/>
        <end position="26"/>
    </location>
</feature>
<dbReference type="STRING" id="1121942.SAMN02745148_00198"/>
<accession>A0A1M4SR39</accession>
<dbReference type="SUPFAM" id="SSF48452">
    <property type="entry name" value="TPR-like"/>
    <property type="match status" value="1"/>
</dbReference>
<dbReference type="Proteomes" id="UP000184346">
    <property type="component" value="Unassembled WGS sequence"/>
</dbReference>
<evidence type="ECO:0000313" key="2">
    <source>
        <dbReference type="EMBL" id="SHE34659.1"/>
    </source>
</evidence>
<feature type="chain" id="PRO_5012747776" evidence="1">
    <location>
        <begin position="27"/>
        <end position="213"/>
    </location>
</feature>
<keyword evidence="1" id="KW-0732">Signal</keyword>
<sequence>MPFHSRLLPASILGFVLAFGGPGALAQDSELFALKNRWEHVTTQTPEGARAKALEALAEEANALVRQYPDHPRVLIWQGIVLASQARAAGGLGALGLAKEARSILERALELDPEGNGGSAYVTLGALYDRVPGWPVGFGNSETAETMFQKALAIRPEGIDVNYYYAAFLEEEGRTREALEHARRAVEGEAREERQVSDEALRAQARELVTSLQ</sequence>
<dbReference type="InterPro" id="IPR011990">
    <property type="entry name" value="TPR-like_helical_dom_sf"/>
</dbReference>
<name>A0A1M4SR39_9GAMM</name>
<gene>
    <name evidence="2" type="ORF">SAMN02745148_00198</name>
</gene>